<evidence type="ECO:0000256" key="1">
    <source>
        <dbReference type="ARBA" id="ARBA00022801"/>
    </source>
</evidence>
<dbReference type="InterPro" id="IPR050300">
    <property type="entry name" value="GDXG_lipolytic_enzyme"/>
</dbReference>
<gene>
    <name evidence="3" type="ORF">PsYK624_022480</name>
</gene>
<dbReference type="InterPro" id="IPR029058">
    <property type="entry name" value="AB_hydrolase_fold"/>
</dbReference>
<dbReference type="EMBL" id="BPQB01000003">
    <property type="protein sequence ID" value="GJE86168.1"/>
    <property type="molecule type" value="Genomic_DNA"/>
</dbReference>
<dbReference type="PANTHER" id="PTHR48081:SF8">
    <property type="entry name" value="ALPHA_BETA HYDROLASE FOLD-3 DOMAIN-CONTAINING PROTEIN-RELATED"/>
    <property type="match status" value="1"/>
</dbReference>
<protein>
    <submittedName>
        <fullName evidence="3">Alpha/beta hydrolase</fullName>
    </submittedName>
</protein>
<proteinExistence type="predicted"/>
<evidence type="ECO:0000313" key="4">
    <source>
        <dbReference type="Proteomes" id="UP000703269"/>
    </source>
</evidence>
<reference evidence="3 4" key="1">
    <citation type="submission" date="2021-08" db="EMBL/GenBank/DDBJ databases">
        <title>Draft Genome Sequence of Phanerochaete sordida strain YK-624.</title>
        <authorList>
            <person name="Mori T."/>
            <person name="Dohra H."/>
            <person name="Suzuki T."/>
            <person name="Kawagishi H."/>
            <person name="Hirai H."/>
        </authorList>
    </citation>
    <scope>NUCLEOTIDE SEQUENCE [LARGE SCALE GENOMIC DNA]</scope>
    <source>
        <strain evidence="3 4">YK-624</strain>
    </source>
</reference>
<dbReference type="SUPFAM" id="SSF53474">
    <property type="entry name" value="alpha/beta-Hydrolases"/>
    <property type="match status" value="1"/>
</dbReference>
<dbReference type="Proteomes" id="UP000703269">
    <property type="component" value="Unassembled WGS sequence"/>
</dbReference>
<dbReference type="AlphaFoldDB" id="A0A9P3G0V9"/>
<organism evidence="3 4">
    <name type="scientific">Phanerochaete sordida</name>
    <dbReference type="NCBI Taxonomy" id="48140"/>
    <lineage>
        <taxon>Eukaryota</taxon>
        <taxon>Fungi</taxon>
        <taxon>Dikarya</taxon>
        <taxon>Basidiomycota</taxon>
        <taxon>Agaricomycotina</taxon>
        <taxon>Agaricomycetes</taxon>
        <taxon>Polyporales</taxon>
        <taxon>Phanerochaetaceae</taxon>
        <taxon>Phanerochaete</taxon>
    </lineage>
</organism>
<evidence type="ECO:0000313" key="3">
    <source>
        <dbReference type="EMBL" id="GJE86168.1"/>
    </source>
</evidence>
<dbReference type="InterPro" id="IPR013094">
    <property type="entry name" value="AB_hydrolase_3"/>
</dbReference>
<dbReference type="PANTHER" id="PTHR48081">
    <property type="entry name" value="AB HYDROLASE SUPERFAMILY PROTEIN C4A8.06C"/>
    <property type="match status" value="1"/>
</dbReference>
<dbReference type="OrthoDB" id="408631at2759"/>
<keyword evidence="4" id="KW-1185">Reference proteome</keyword>
<keyword evidence="1 3" id="KW-0378">Hydrolase</keyword>
<name>A0A9P3G0V9_9APHY</name>
<dbReference type="Pfam" id="PF07859">
    <property type="entry name" value="Abhydrolase_3"/>
    <property type="match status" value="1"/>
</dbReference>
<sequence length="335" mass="36498">MAALDTRTVYQPIHPDLLPKLLPEYVEFHNRVTAFAPAVHTIPWDPSCRKGPPVIGGSEPLPVGSVRDIPLTHCSMRIFTPEGQPPAEGWPVFLFFHGGGWVLGNINTENAFSSNMCTRAKCVVVSVDYRLAPEEKYPKAVEDAEEALYWVRDHGKAELNVNLSKLAVGGSSSGGNLAAIVAHKAALASPPIPIFFQLLVVPVVDNTADPSTDKYKSWVENANTPSLSPAKMVWYKQNYSPNPEDWTKWDNSPIFAPDEAFKHAPPTWICVAELDILRDEGIAYGEKLKSFGVPVETVVYKGAPHPIMAMDGVLKVGKQLVSDAAEALAKAFGTS</sequence>
<dbReference type="GO" id="GO:0016787">
    <property type="term" value="F:hydrolase activity"/>
    <property type="evidence" value="ECO:0007669"/>
    <property type="project" value="UniProtKB-KW"/>
</dbReference>
<evidence type="ECO:0000259" key="2">
    <source>
        <dbReference type="Pfam" id="PF07859"/>
    </source>
</evidence>
<comment type="caution">
    <text evidence="3">The sequence shown here is derived from an EMBL/GenBank/DDBJ whole genome shotgun (WGS) entry which is preliminary data.</text>
</comment>
<accession>A0A9P3G0V9</accession>
<feature type="domain" description="Alpha/beta hydrolase fold-3" evidence="2">
    <location>
        <begin position="94"/>
        <end position="307"/>
    </location>
</feature>
<dbReference type="Gene3D" id="3.40.50.1820">
    <property type="entry name" value="alpha/beta hydrolase"/>
    <property type="match status" value="1"/>
</dbReference>